<feature type="domain" description="Hexokinase N-terminal" evidence="10">
    <location>
        <begin position="6"/>
        <end position="118"/>
    </location>
</feature>
<evidence type="ECO:0000313" key="13">
    <source>
        <dbReference type="Proteomes" id="UP000594261"/>
    </source>
</evidence>
<sequence length="274" mass="30602">MAIDRDEEGLYYGVNLRGANFLILCARLGGKNKPLSDLRREEISFPSNVMLGTTQELFDFIALELAKFVSAQPKNDNDVPTNQKKLGFTLSYPVDQGAASPGTAMKWKSFSAVNDTIGNLAGDRYSNRETVASVTLGMTTNAAYVEPAHAVPRWHGLSPNSEEMISSHEILQVISTEWGNFNSIHFPLTEFDSRLYAESPNPGSQIFEKLIAGTYLGEIVRRVLLKMAQETALFGDSVPSKLNTLYILRRFVDSCVLKQDFNKFYDRIAWKNSN</sequence>
<dbReference type="InParanoid" id="A0A7N2R6T6"/>
<evidence type="ECO:0000256" key="2">
    <source>
        <dbReference type="ARBA" id="ARBA00005028"/>
    </source>
</evidence>
<evidence type="ECO:0000256" key="1">
    <source>
        <dbReference type="ARBA" id="ARBA00004921"/>
    </source>
</evidence>
<dbReference type="GO" id="GO:0004396">
    <property type="term" value="F:hexokinase activity"/>
    <property type="evidence" value="ECO:0007669"/>
    <property type="project" value="UniProtKB-UniRule"/>
</dbReference>
<evidence type="ECO:0000256" key="6">
    <source>
        <dbReference type="ARBA" id="ARBA00022777"/>
    </source>
</evidence>
<dbReference type="Pfam" id="PF03727">
    <property type="entry name" value="Hexokinase_2"/>
    <property type="match status" value="1"/>
</dbReference>
<dbReference type="GO" id="GO:0010224">
    <property type="term" value="P:response to UV-B"/>
    <property type="evidence" value="ECO:0007669"/>
    <property type="project" value="EnsemblPlants"/>
</dbReference>
<comment type="pathway">
    <text evidence="2">Carbohydrate metabolism; hexose metabolism.</text>
</comment>
<dbReference type="UniPathway" id="UPA00109">
    <property type="reaction ID" value="UER00180"/>
</dbReference>
<dbReference type="Gene3D" id="3.30.420.40">
    <property type="match status" value="2"/>
</dbReference>
<dbReference type="AlphaFoldDB" id="A0A7N2R6T6"/>
<dbReference type="PROSITE" id="PS51748">
    <property type="entry name" value="HEXOKINASE_2"/>
    <property type="match status" value="1"/>
</dbReference>
<dbReference type="GO" id="GO:0006979">
    <property type="term" value="P:response to oxidative stress"/>
    <property type="evidence" value="ECO:0007669"/>
    <property type="project" value="EnsemblPlants"/>
</dbReference>
<evidence type="ECO:0000256" key="9">
    <source>
        <dbReference type="RuleBase" id="RU362007"/>
    </source>
</evidence>
<dbReference type="GO" id="GO:0006974">
    <property type="term" value="P:DNA damage response"/>
    <property type="evidence" value="ECO:0007669"/>
    <property type="project" value="EnsemblPlants"/>
</dbReference>
<dbReference type="GO" id="GO:0005524">
    <property type="term" value="F:ATP binding"/>
    <property type="evidence" value="ECO:0007669"/>
    <property type="project" value="UniProtKB-UniRule"/>
</dbReference>
<accession>A0A7N2R6T6</accession>
<dbReference type="GO" id="GO:0009409">
    <property type="term" value="P:response to cold"/>
    <property type="evidence" value="ECO:0007669"/>
    <property type="project" value="EnsemblPlants"/>
</dbReference>
<dbReference type="EnsemblPlants" id="QL06p037936:mrna">
    <property type="protein sequence ID" value="QL06p037936:mrna"/>
    <property type="gene ID" value="QL06p037936"/>
</dbReference>
<dbReference type="Pfam" id="PF00349">
    <property type="entry name" value="Hexokinase_1"/>
    <property type="match status" value="1"/>
</dbReference>
<name>A0A7N2R6T6_QUELO</name>
<dbReference type="PANTHER" id="PTHR19443:SF18">
    <property type="entry name" value="HEXOKINASE-LIKE 2 PROTEIN-RELATED"/>
    <property type="match status" value="1"/>
</dbReference>
<dbReference type="PANTHER" id="PTHR19443">
    <property type="entry name" value="HEXOKINASE"/>
    <property type="match status" value="1"/>
</dbReference>
<evidence type="ECO:0000256" key="3">
    <source>
        <dbReference type="ARBA" id="ARBA00009225"/>
    </source>
</evidence>
<keyword evidence="8 9" id="KW-0324">Glycolysis</keyword>
<keyword evidence="5 9" id="KW-0547">Nucleotide-binding</keyword>
<dbReference type="InterPro" id="IPR022672">
    <property type="entry name" value="Hexokinase_N"/>
</dbReference>
<evidence type="ECO:0000256" key="8">
    <source>
        <dbReference type="ARBA" id="ARBA00023152"/>
    </source>
</evidence>
<keyword evidence="4 9" id="KW-0808">Transferase</keyword>
<dbReference type="EC" id="2.7.1.-" evidence="9"/>
<dbReference type="GO" id="GO:0019318">
    <property type="term" value="P:hexose metabolic process"/>
    <property type="evidence" value="ECO:0007669"/>
    <property type="project" value="UniProtKB-UniPathway"/>
</dbReference>
<dbReference type="UniPathway" id="UPA00242"/>
<dbReference type="EMBL" id="LRBV02000006">
    <property type="status" value="NOT_ANNOTATED_CDS"/>
    <property type="molecule type" value="Genomic_DNA"/>
</dbReference>
<protein>
    <recommendedName>
        <fullName evidence="9">Phosphotransferase</fullName>
        <ecNumber evidence="9">2.7.1.-</ecNumber>
    </recommendedName>
</protein>
<evidence type="ECO:0000259" key="11">
    <source>
        <dbReference type="Pfam" id="PF03727"/>
    </source>
</evidence>
<comment type="pathway">
    <text evidence="1">Carbohydrate degradation.</text>
</comment>
<keyword evidence="13" id="KW-1185">Reference proteome</keyword>
<evidence type="ECO:0000313" key="12">
    <source>
        <dbReference type="EnsemblPlants" id="QL06p037936:mrna"/>
    </source>
</evidence>
<dbReference type="InterPro" id="IPR043129">
    <property type="entry name" value="ATPase_NBD"/>
</dbReference>
<dbReference type="GO" id="GO:0009408">
    <property type="term" value="P:response to heat"/>
    <property type="evidence" value="ECO:0007669"/>
    <property type="project" value="EnsemblPlants"/>
</dbReference>
<dbReference type="GO" id="GO:0006096">
    <property type="term" value="P:glycolytic process"/>
    <property type="evidence" value="ECO:0007669"/>
    <property type="project" value="UniProtKB-UniPathway"/>
</dbReference>
<evidence type="ECO:0000259" key="10">
    <source>
        <dbReference type="Pfam" id="PF00349"/>
    </source>
</evidence>
<evidence type="ECO:0000256" key="7">
    <source>
        <dbReference type="ARBA" id="ARBA00022840"/>
    </source>
</evidence>
<organism evidence="12 13">
    <name type="scientific">Quercus lobata</name>
    <name type="common">Valley oak</name>
    <dbReference type="NCBI Taxonomy" id="97700"/>
    <lineage>
        <taxon>Eukaryota</taxon>
        <taxon>Viridiplantae</taxon>
        <taxon>Streptophyta</taxon>
        <taxon>Embryophyta</taxon>
        <taxon>Tracheophyta</taxon>
        <taxon>Spermatophyta</taxon>
        <taxon>Magnoliopsida</taxon>
        <taxon>eudicotyledons</taxon>
        <taxon>Gunneridae</taxon>
        <taxon>Pentapetalae</taxon>
        <taxon>rosids</taxon>
        <taxon>fabids</taxon>
        <taxon>Fagales</taxon>
        <taxon>Fagaceae</taxon>
        <taxon>Quercus</taxon>
    </lineage>
</organism>
<dbReference type="GO" id="GO:0009414">
    <property type="term" value="P:response to water deprivation"/>
    <property type="evidence" value="ECO:0007669"/>
    <property type="project" value="EnsemblPlants"/>
</dbReference>
<dbReference type="Gramene" id="QL06p037936:mrna">
    <property type="protein sequence ID" value="QL06p037936:mrna"/>
    <property type="gene ID" value="QL06p037936"/>
</dbReference>
<dbReference type="GO" id="GO:0001678">
    <property type="term" value="P:intracellular glucose homeostasis"/>
    <property type="evidence" value="ECO:0007669"/>
    <property type="project" value="InterPro"/>
</dbReference>
<dbReference type="InterPro" id="IPR022673">
    <property type="entry name" value="Hexokinase_C"/>
</dbReference>
<evidence type="ECO:0000256" key="4">
    <source>
        <dbReference type="ARBA" id="ARBA00022679"/>
    </source>
</evidence>
<dbReference type="GO" id="GO:0009651">
    <property type="term" value="P:response to salt stress"/>
    <property type="evidence" value="ECO:0007669"/>
    <property type="project" value="EnsemblPlants"/>
</dbReference>
<dbReference type="InterPro" id="IPR001312">
    <property type="entry name" value="Hexokinase"/>
</dbReference>
<dbReference type="PRINTS" id="PR00475">
    <property type="entry name" value="HEXOKINASE"/>
</dbReference>
<evidence type="ECO:0000256" key="5">
    <source>
        <dbReference type="ARBA" id="ARBA00022741"/>
    </source>
</evidence>
<keyword evidence="7 9" id="KW-0067">ATP-binding</keyword>
<dbReference type="GO" id="GO:0005739">
    <property type="term" value="C:mitochondrion"/>
    <property type="evidence" value="ECO:0007669"/>
    <property type="project" value="EnsemblPlants"/>
</dbReference>
<dbReference type="GO" id="GO:0005536">
    <property type="term" value="F:D-glucose binding"/>
    <property type="evidence" value="ECO:0007669"/>
    <property type="project" value="InterPro"/>
</dbReference>
<dbReference type="GO" id="GO:0005829">
    <property type="term" value="C:cytosol"/>
    <property type="evidence" value="ECO:0007669"/>
    <property type="project" value="TreeGrafter"/>
</dbReference>
<dbReference type="Proteomes" id="UP000594261">
    <property type="component" value="Chromosome 6"/>
</dbReference>
<dbReference type="Gene3D" id="3.40.367.20">
    <property type="match status" value="1"/>
</dbReference>
<dbReference type="OMA" id="YRINTKE"/>
<dbReference type="SUPFAM" id="SSF53067">
    <property type="entry name" value="Actin-like ATPase domain"/>
    <property type="match status" value="2"/>
</dbReference>
<comment type="similarity">
    <text evidence="3 9">Belongs to the hexokinase family.</text>
</comment>
<reference evidence="12 13" key="1">
    <citation type="journal article" date="2016" name="G3 (Bethesda)">
        <title>First Draft Assembly and Annotation of the Genome of a California Endemic Oak Quercus lobata Nee (Fagaceae).</title>
        <authorList>
            <person name="Sork V.L."/>
            <person name="Fitz-Gibbon S.T."/>
            <person name="Puiu D."/>
            <person name="Crepeau M."/>
            <person name="Gugger P.F."/>
            <person name="Sherman R."/>
            <person name="Stevens K."/>
            <person name="Langley C.H."/>
            <person name="Pellegrini M."/>
            <person name="Salzberg S.L."/>
        </authorList>
    </citation>
    <scope>NUCLEOTIDE SEQUENCE [LARGE SCALE GENOMIC DNA]</scope>
    <source>
        <strain evidence="12 13">cv. SW786</strain>
    </source>
</reference>
<reference evidence="12" key="2">
    <citation type="submission" date="2021-01" db="UniProtKB">
        <authorList>
            <consortium name="EnsemblPlants"/>
        </authorList>
    </citation>
    <scope>IDENTIFICATION</scope>
</reference>
<feature type="domain" description="Hexokinase C-terminal" evidence="11">
    <location>
        <begin position="133"/>
        <end position="249"/>
    </location>
</feature>
<keyword evidence="6 9" id="KW-0418">Kinase</keyword>
<proteinExistence type="inferred from homology"/>